<dbReference type="PANTHER" id="PTHR48111:SF22">
    <property type="entry name" value="REGULATOR OF RPOS"/>
    <property type="match status" value="1"/>
</dbReference>
<dbReference type="SMART" id="SM00448">
    <property type="entry name" value="REC"/>
    <property type="match status" value="1"/>
</dbReference>
<dbReference type="CDD" id="cd00383">
    <property type="entry name" value="trans_reg_C"/>
    <property type="match status" value="1"/>
</dbReference>
<evidence type="ECO:0000259" key="9">
    <source>
        <dbReference type="PROSITE" id="PS51755"/>
    </source>
</evidence>
<keyword evidence="1 6" id="KW-0597">Phosphoprotein</keyword>
<organism evidence="10 11">
    <name type="scientific">Corticimicrobacter populi</name>
    <dbReference type="NCBI Taxonomy" id="2175229"/>
    <lineage>
        <taxon>Bacteria</taxon>
        <taxon>Pseudomonadati</taxon>
        <taxon>Pseudomonadota</taxon>
        <taxon>Betaproteobacteria</taxon>
        <taxon>Burkholderiales</taxon>
        <taxon>Alcaligenaceae</taxon>
        <taxon>Corticimicrobacter</taxon>
    </lineage>
</organism>
<dbReference type="SUPFAM" id="SSF52172">
    <property type="entry name" value="CheY-like"/>
    <property type="match status" value="1"/>
</dbReference>
<proteinExistence type="predicted"/>
<dbReference type="SMART" id="SM00862">
    <property type="entry name" value="Trans_reg_C"/>
    <property type="match status" value="1"/>
</dbReference>
<keyword evidence="5" id="KW-0804">Transcription</keyword>
<evidence type="ECO:0000256" key="6">
    <source>
        <dbReference type="PROSITE-ProRule" id="PRU00169"/>
    </source>
</evidence>
<dbReference type="GO" id="GO:0000976">
    <property type="term" value="F:transcription cis-regulatory region binding"/>
    <property type="evidence" value="ECO:0007669"/>
    <property type="project" value="TreeGrafter"/>
</dbReference>
<gene>
    <name evidence="10" type="ORF">DD235_14020</name>
</gene>
<keyword evidence="3" id="KW-0805">Transcription regulation</keyword>
<evidence type="ECO:0000256" key="3">
    <source>
        <dbReference type="ARBA" id="ARBA00023015"/>
    </source>
</evidence>
<dbReference type="Pfam" id="PF00072">
    <property type="entry name" value="Response_reg"/>
    <property type="match status" value="1"/>
</dbReference>
<keyword evidence="4 7" id="KW-0238">DNA-binding</keyword>
<accession>A0A2V1JWZ9</accession>
<keyword evidence="2" id="KW-0902">Two-component regulatory system</keyword>
<dbReference type="Gene3D" id="6.10.250.690">
    <property type="match status" value="1"/>
</dbReference>
<dbReference type="InterPro" id="IPR036388">
    <property type="entry name" value="WH-like_DNA-bd_sf"/>
</dbReference>
<name>A0A2V1JWZ9_9BURK</name>
<evidence type="ECO:0000259" key="8">
    <source>
        <dbReference type="PROSITE" id="PS50110"/>
    </source>
</evidence>
<evidence type="ECO:0000256" key="4">
    <source>
        <dbReference type="ARBA" id="ARBA00023125"/>
    </source>
</evidence>
<dbReference type="InterPro" id="IPR039420">
    <property type="entry name" value="WalR-like"/>
</dbReference>
<feature type="domain" description="Response regulatory" evidence="8">
    <location>
        <begin position="10"/>
        <end position="125"/>
    </location>
</feature>
<dbReference type="AlphaFoldDB" id="A0A2V1JWZ9"/>
<comment type="caution">
    <text evidence="10">The sequence shown here is derived from an EMBL/GenBank/DDBJ whole genome shotgun (WGS) entry which is preliminary data.</text>
</comment>
<dbReference type="InterPro" id="IPR001867">
    <property type="entry name" value="OmpR/PhoB-type_DNA-bd"/>
</dbReference>
<evidence type="ECO:0000256" key="7">
    <source>
        <dbReference type="PROSITE-ProRule" id="PRU01091"/>
    </source>
</evidence>
<reference evidence="11" key="1">
    <citation type="submission" date="2018-05" db="EMBL/GenBank/DDBJ databases">
        <authorList>
            <person name="Li Y."/>
        </authorList>
    </citation>
    <scope>NUCLEOTIDE SEQUENCE [LARGE SCALE GENOMIC DNA]</scope>
    <source>
        <strain evidence="11">3d-2-2</strain>
    </source>
</reference>
<dbReference type="InterPro" id="IPR011006">
    <property type="entry name" value="CheY-like_superfamily"/>
</dbReference>
<evidence type="ECO:0000256" key="2">
    <source>
        <dbReference type="ARBA" id="ARBA00023012"/>
    </source>
</evidence>
<keyword evidence="11" id="KW-1185">Reference proteome</keyword>
<evidence type="ECO:0000256" key="1">
    <source>
        <dbReference type="ARBA" id="ARBA00022553"/>
    </source>
</evidence>
<evidence type="ECO:0000256" key="5">
    <source>
        <dbReference type="ARBA" id="ARBA00023163"/>
    </source>
</evidence>
<dbReference type="PANTHER" id="PTHR48111">
    <property type="entry name" value="REGULATOR OF RPOS"/>
    <property type="match status" value="1"/>
</dbReference>
<feature type="DNA-binding region" description="OmpR/PhoB-type" evidence="7">
    <location>
        <begin position="134"/>
        <end position="230"/>
    </location>
</feature>
<dbReference type="Gene3D" id="1.10.10.10">
    <property type="entry name" value="Winged helix-like DNA-binding domain superfamily/Winged helix DNA-binding domain"/>
    <property type="match status" value="1"/>
</dbReference>
<dbReference type="GO" id="GO:0000156">
    <property type="term" value="F:phosphorelay response regulator activity"/>
    <property type="evidence" value="ECO:0007669"/>
    <property type="project" value="TreeGrafter"/>
</dbReference>
<protein>
    <submittedName>
        <fullName evidence="10">DNA-binding response regulator</fullName>
    </submittedName>
</protein>
<feature type="modified residue" description="4-aspartylphosphate" evidence="6">
    <location>
        <position position="59"/>
    </location>
</feature>
<dbReference type="GO" id="GO:0005829">
    <property type="term" value="C:cytosol"/>
    <property type="evidence" value="ECO:0007669"/>
    <property type="project" value="TreeGrafter"/>
</dbReference>
<feature type="domain" description="OmpR/PhoB-type" evidence="9">
    <location>
        <begin position="134"/>
        <end position="230"/>
    </location>
</feature>
<dbReference type="Gene3D" id="3.40.50.2300">
    <property type="match status" value="1"/>
</dbReference>
<dbReference type="Proteomes" id="UP000245212">
    <property type="component" value="Unassembled WGS sequence"/>
</dbReference>
<dbReference type="PROSITE" id="PS50110">
    <property type="entry name" value="RESPONSE_REGULATORY"/>
    <property type="match status" value="1"/>
</dbReference>
<dbReference type="GO" id="GO:0006355">
    <property type="term" value="P:regulation of DNA-templated transcription"/>
    <property type="evidence" value="ECO:0007669"/>
    <property type="project" value="InterPro"/>
</dbReference>
<evidence type="ECO:0000313" key="10">
    <source>
        <dbReference type="EMBL" id="PWF21900.1"/>
    </source>
</evidence>
<dbReference type="Pfam" id="PF00486">
    <property type="entry name" value="Trans_reg_C"/>
    <property type="match status" value="1"/>
</dbReference>
<dbReference type="InterPro" id="IPR001789">
    <property type="entry name" value="Sig_transdc_resp-reg_receiver"/>
</dbReference>
<dbReference type="GO" id="GO:0032993">
    <property type="term" value="C:protein-DNA complex"/>
    <property type="evidence" value="ECO:0007669"/>
    <property type="project" value="TreeGrafter"/>
</dbReference>
<dbReference type="PROSITE" id="PS51755">
    <property type="entry name" value="OMPR_PHOB"/>
    <property type="match status" value="1"/>
</dbReference>
<sequence>MVLPPRNAPTVLIVEDDAALAENLFSSLEADGFVPDIAYDGSMAIEAIDHQRFDLIVLDIGLPHVDGWTVLRHLRTELGLSTPVLILTARQEIEDKRIGFNLGADDYQTKPFSLEEISLRLHALLRRSRASQADPILRCGALTYALATQQVCLDDTELRLPRKSLQILEALMRQPGRIVSRTELEQILWPDETPASDALRSHMHVLRKTLAAHGFEGLETLSGSGWKMTVPPLRQSPPEA</sequence>
<dbReference type="EMBL" id="QETA01000006">
    <property type="protein sequence ID" value="PWF21900.1"/>
    <property type="molecule type" value="Genomic_DNA"/>
</dbReference>
<evidence type="ECO:0000313" key="11">
    <source>
        <dbReference type="Proteomes" id="UP000245212"/>
    </source>
</evidence>